<dbReference type="Proteomes" id="UP000054742">
    <property type="component" value="Unassembled WGS sequence"/>
</dbReference>
<dbReference type="RefSeq" id="WP_058440909.1">
    <property type="nucleotide sequence ID" value="NZ_CAAAHU010000010.1"/>
</dbReference>
<accession>A0A0W0SSB9</accession>
<dbReference type="STRING" id="29422.Lbru_0808"/>
<dbReference type="EMBL" id="LNXV01000005">
    <property type="protein sequence ID" value="KTC86314.1"/>
    <property type="molecule type" value="Genomic_DNA"/>
</dbReference>
<evidence type="ECO:0008006" key="3">
    <source>
        <dbReference type="Google" id="ProtNLM"/>
    </source>
</evidence>
<dbReference type="PATRIC" id="fig|29422.6.peg.844"/>
<keyword evidence="2" id="KW-1185">Reference proteome</keyword>
<evidence type="ECO:0000313" key="2">
    <source>
        <dbReference type="Proteomes" id="UP000054742"/>
    </source>
</evidence>
<protein>
    <recommendedName>
        <fullName evidence="3">DUF4286 domain-containing protein</fullName>
    </recommendedName>
</protein>
<comment type="caution">
    <text evidence="1">The sequence shown here is derived from an EMBL/GenBank/DDBJ whole genome shotgun (WGS) entry which is preliminary data.</text>
</comment>
<organism evidence="1 2">
    <name type="scientific">Legionella brunensis</name>
    <dbReference type="NCBI Taxonomy" id="29422"/>
    <lineage>
        <taxon>Bacteria</taxon>
        <taxon>Pseudomonadati</taxon>
        <taxon>Pseudomonadota</taxon>
        <taxon>Gammaproteobacteria</taxon>
        <taxon>Legionellales</taxon>
        <taxon>Legionellaceae</taxon>
        <taxon>Legionella</taxon>
    </lineage>
</organism>
<evidence type="ECO:0000313" key="1">
    <source>
        <dbReference type="EMBL" id="KTC86314.1"/>
    </source>
</evidence>
<gene>
    <name evidence="1" type="ORF">Lbru_0808</name>
</gene>
<dbReference type="Pfam" id="PF14114">
    <property type="entry name" value="DUF4286"/>
    <property type="match status" value="1"/>
</dbReference>
<sequence length="119" mass="13967">MFAVKHEARCGMIIYEVNIEIDMAVFEEYIGWLKPHIKELLAIDGFIKADLLFENDDKTEGIKKITVAYYLKDYDAYHNYVETHANKMRKDAIRRFEGQFKVARRILELKDSFISGLVS</sequence>
<dbReference type="OrthoDB" id="34442at2"/>
<proteinExistence type="predicted"/>
<dbReference type="AlphaFoldDB" id="A0A0W0SSB9"/>
<dbReference type="InterPro" id="IPR025563">
    <property type="entry name" value="DUF4286"/>
</dbReference>
<reference evidence="1 2" key="1">
    <citation type="submission" date="2015-11" db="EMBL/GenBank/DDBJ databases">
        <title>Genomic analysis of 38 Legionella species identifies large and diverse effector repertoires.</title>
        <authorList>
            <person name="Burstein D."/>
            <person name="Amaro F."/>
            <person name="Zusman T."/>
            <person name="Lifshitz Z."/>
            <person name="Cohen O."/>
            <person name="Gilbert J.A."/>
            <person name="Pupko T."/>
            <person name="Shuman H.A."/>
            <person name="Segal G."/>
        </authorList>
    </citation>
    <scope>NUCLEOTIDE SEQUENCE [LARGE SCALE GENOMIC DNA]</scope>
    <source>
        <strain evidence="1 2">ATCC 43878</strain>
    </source>
</reference>
<name>A0A0W0SSB9_9GAMM</name>